<dbReference type="Gramene" id="PVH32566">
    <property type="protein sequence ID" value="PVH32566"/>
    <property type="gene ID" value="PAHAL_9G431000"/>
</dbReference>
<dbReference type="EMBL" id="CM008054">
    <property type="protein sequence ID" value="PVH32566.1"/>
    <property type="molecule type" value="Genomic_DNA"/>
</dbReference>
<gene>
    <name evidence="2" type="ORF">PAHAL_9G431000</name>
</gene>
<proteinExistence type="predicted"/>
<organism evidence="2">
    <name type="scientific">Panicum hallii</name>
    <dbReference type="NCBI Taxonomy" id="206008"/>
    <lineage>
        <taxon>Eukaryota</taxon>
        <taxon>Viridiplantae</taxon>
        <taxon>Streptophyta</taxon>
        <taxon>Embryophyta</taxon>
        <taxon>Tracheophyta</taxon>
        <taxon>Spermatophyta</taxon>
        <taxon>Magnoliopsida</taxon>
        <taxon>Liliopsida</taxon>
        <taxon>Poales</taxon>
        <taxon>Poaceae</taxon>
        <taxon>PACMAD clade</taxon>
        <taxon>Panicoideae</taxon>
        <taxon>Panicodae</taxon>
        <taxon>Paniceae</taxon>
        <taxon>Panicinae</taxon>
        <taxon>Panicum</taxon>
        <taxon>Panicum sect. Panicum</taxon>
    </lineage>
</organism>
<feature type="signal peptide" evidence="1">
    <location>
        <begin position="1"/>
        <end position="16"/>
    </location>
</feature>
<dbReference type="Proteomes" id="UP000243499">
    <property type="component" value="Chromosome 9"/>
</dbReference>
<evidence type="ECO:0008006" key="3">
    <source>
        <dbReference type="Google" id="ProtNLM"/>
    </source>
</evidence>
<reference evidence="2" key="1">
    <citation type="submission" date="2018-04" db="EMBL/GenBank/DDBJ databases">
        <title>WGS assembly of Panicum hallii.</title>
        <authorList>
            <person name="Lovell J."/>
            <person name="Jenkins J."/>
            <person name="Lowry D."/>
            <person name="Mamidi S."/>
            <person name="Sreedasyam A."/>
            <person name="Weng X."/>
            <person name="Barry K."/>
            <person name="Bonette J."/>
            <person name="Campitelli B."/>
            <person name="Daum C."/>
            <person name="Gordon S."/>
            <person name="Gould B."/>
            <person name="Lipzen A."/>
            <person name="Macqueen A."/>
            <person name="Palacio-Mejia J."/>
            <person name="Plott C."/>
            <person name="Shakirov E."/>
            <person name="Shu S."/>
            <person name="Yoshinaga Y."/>
            <person name="Zane M."/>
            <person name="Rokhsar D."/>
            <person name="Grimwood J."/>
            <person name="Schmutz J."/>
            <person name="Juenger T."/>
        </authorList>
    </citation>
    <scope>NUCLEOTIDE SEQUENCE [LARGE SCALE GENOMIC DNA]</scope>
    <source>
        <strain evidence="2">FIL2</strain>
    </source>
</reference>
<feature type="chain" id="PRO_5015537615" description="Rx N-terminal domain-containing protein" evidence="1">
    <location>
        <begin position="17"/>
        <end position="218"/>
    </location>
</feature>
<name>A0A2T8I4G3_9POAL</name>
<sequence length="218" mass="21676">MGAGASVASSLVAVWAAWGGASKPDAPAAAAPAFDDALDAVVRAAEAVAEYLRAVMDAACSAAVGAAAWALEKLEEAAAFVLDRVVRLLRRLRGRKEFSRRAAARRAGPDVFAETASRVARSGRCIMGPAASSAVVVVPAAAAAAPGALALPGSVSGSDVARRAARSAAGMMGLILEAFPAEAHLRDSIPAAARSSITVIAAAAAVCLDVVASTDTNA</sequence>
<keyword evidence="1" id="KW-0732">Signal</keyword>
<protein>
    <recommendedName>
        <fullName evidence="3">Rx N-terminal domain-containing protein</fullName>
    </recommendedName>
</protein>
<accession>A0A2T8I4G3</accession>
<evidence type="ECO:0000313" key="2">
    <source>
        <dbReference type="EMBL" id="PVH32566.1"/>
    </source>
</evidence>
<evidence type="ECO:0000256" key="1">
    <source>
        <dbReference type="SAM" id="SignalP"/>
    </source>
</evidence>
<dbReference type="AlphaFoldDB" id="A0A2T8I4G3"/>